<protein>
    <submittedName>
        <fullName evidence="2">Uncharacterized protein</fullName>
    </submittedName>
</protein>
<feature type="region of interest" description="Disordered" evidence="1">
    <location>
        <begin position="69"/>
        <end position="95"/>
    </location>
</feature>
<sequence length="95" mass="10395">MESDRHRNVNSVGGQLYTVAAALDVIDDPVTCSQKAQEHTLVLEIDDMLCANLRVEYFYGEARSGVSMLGTKDEPEATSSDTGDKAIIAHSLRHE</sequence>
<reference evidence="2" key="1">
    <citation type="journal article" date="2014" name="Int. J. Syst. Evol. Microbiol.">
        <title>Complete genome sequence of Corynebacterium casei LMG S-19264T (=DSM 44701T), isolated from a smear-ripened cheese.</title>
        <authorList>
            <consortium name="US DOE Joint Genome Institute (JGI-PGF)"/>
            <person name="Walter F."/>
            <person name="Albersmeier A."/>
            <person name="Kalinowski J."/>
            <person name="Ruckert C."/>
        </authorList>
    </citation>
    <scope>NUCLEOTIDE SEQUENCE</scope>
    <source>
        <strain evidence="2">VKM Ac-1447</strain>
    </source>
</reference>
<reference evidence="2" key="2">
    <citation type="submission" date="2023-01" db="EMBL/GenBank/DDBJ databases">
        <authorList>
            <person name="Sun Q."/>
            <person name="Evtushenko L."/>
        </authorList>
    </citation>
    <scope>NUCLEOTIDE SEQUENCE</scope>
    <source>
        <strain evidence="2">VKM Ac-1447</strain>
    </source>
</reference>
<organism evidence="2 3">
    <name type="scientific">Microbacterium imperiale</name>
    <dbReference type="NCBI Taxonomy" id="33884"/>
    <lineage>
        <taxon>Bacteria</taxon>
        <taxon>Bacillati</taxon>
        <taxon>Actinomycetota</taxon>
        <taxon>Actinomycetes</taxon>
        <taxon>Micrococcales</taxon>
        <taxon>Microbacteriaceae</taxon>
        <taxon>Microbacterium</taxon>
    </lineage>
</organism>
<proteinExistence type="predicted"/>
<evidence type="ECO:0000256" key="1">
    <source>
        <dbReference type="SAM" id="MobiDB-lite"/>
    </source>
</evidence>
<name>A0A9W6M398_9MICO</name>
<keyword evidence="3" id="KW-1185">Reference proteome</keyword>
<dbReference type="AlphaFoldDB" id="A0A9W6M398"/>
<dbReference type="EMBL" id="BSEO01000005">
    <property type="protein sequence ID" value="GLJ79741.1"/>
    <property type="molecule type" value="Genomic_DNA"/>
</dbReference>
<dbReference type="Proteomes" id="UP001142317">
    <property type="component" value="Unassembled WGS sequence"/>
</dbReference>
<accession>A0A9W6M398</accession>
<evidence type="ECO:0000313" key="3">
    <source>
        <dbReference type="Proteomes" id="UP001142317"/>
    </source>
</evidence>
<evidence type="ECO:0000313" key="2">
    <source>
        <dbReference type="EMBL" id="GLJ79741.1"/>
    </source>
</evidence>
<gene>
    <name evidence="2" type="ORF">GCM10017586_14230</name>
</gene>
<comment type="caution">
    <text evidence="2">The sequence shown here is derived from an EMBL/GenBank/DDBJ whole genome shotgun (WGS) entry which is preliminary data.</text>
</comment>